<dbReference type="AlphaFoldDB" id="A0A5E4MMJ2"/>
<feature type="coiled-coil region" evidence="1">
    <location>
        <begin position="256"/>
        <end position="325"/>
    </location>
</feature>
<accession>A0A5E4MMJ2</accession>
<reference evidence="3 4" key="1">
    <citation type="submission" date="2019-08" db="EMBL/GenBank/DDBJ databases">
        <authorList>
            <person name="Alioto T."/>
            <person name="Alioto T."/>
            <person name="Gomez Garrido J."/>
        </authorList>
    </citation>
    <scope>NUCLEOTIDE SEQUENCE [LARGE SCALE GENOMIC DNA]</scope>
</reference>
<feature type="coiled-coil region" evidence="1">
    <location>
        <begin position="365"/>
        <end position="392"/>
    </location>
</feature>
<protein>
    <submittedName>
        <fullName evidence="3">Uncharacterized protein</fullName>
    </submittedName>
</protein>
<proteinExistence type="predicted"/>
<evidence type="ECO:0000313" key="4">
    <source>
        <dbReference type="Proteomes" id="UP000325440"/>
    </source>
</evidence>
<evidence type="ECO:0000256" key="2">
    <source>
        <dbReference type="SAM" id="MobiDB-lite"/>
    </source>
</evidence>
<feature type="coiled-coil region" evidence="1">
    <location>
        <begin position="416"/>
        <end position="443"/>
    </location>
</feature>
<dbReference type="GO" id="GO:0005802">
    <property type="term" value="C:trans-Golgi network"/>
    <property type="evidence" value="ECO:0007669"/>
    <property type="project" value="TreeGrafter"/>
</dbReference>
<keyword evidence="4" id="KW-1185">Reference proteome</keyword>
<dbReference type="Gene3D" id="1.20.5.340">
    <property type="match status" value="1"/>
</dbReference>
<gene>
    <name evidence="3" type="ORF">CINCED_3A006721</name>
</gene>
<dbReference type="GO" id="GO:0031267">
    <property type="term" value="F:small GTPase binding"/>
    <property type="evidence" value="ECO:0007669"/>
    <property type="project" value="TreeGrafter"/>
</dbReference>
<dbReference type="InterPro" id="IPR038830">
    <property type="entry name" value="CCDC186"/>
</dbReference>
<dbReference type="EMBL" id="CABPRJ010000970">
    <property type="protein sequence ID" value="VVC33515.1"/>
    <property type="molecule type" value="Genomic_DNA"/>
</dbReference>
<dbReference type="Proteomes" id="UP000325440">
    <property type="component" value="Unassembled WGS sequence"/>
</dbReference>
<dbReference type="PANTHER" id="PTHR18911">
    <property type="entry name" value="CTCL TUMOR ANTIGEN HD-CL-01"/>
    <property type="match status" value="1"/>
</dbReference>
<evidence type="ECO:0000256" key="1">
    <source>
        <dbReference type="SAM" id="Coils"/>
    </source>
</evidence>
<evidence type="ECO:0000313" key="3">
    <source>
        <dbReference type="EMBL" id="VVC33515.1"/>
    </source>
</evidence>
<sequence length="482" mass="56142">METPVAEDSLPAETENRGSSDVRYCLVNGNGDDSNNGVQDDESTRNLEEIVRQQKDELDYYQQQLTINEHKYLTDVSNLQSQLQLSVKMHDSARHEMEAAVMRYVQKEKEILDLNTEIKKHLGSLKDRDKQIVRLKTNSKDVASFTSTIEMKNKEIKEYKSIMELLKEEKWRISKDLEYWKTKYENNSKCSYETESKLLHEIQELQTKLESLTKENESFNEESNLENIVRNSQLYSDLKKCSEQQLQEVSQLKFVIEELNDKLTECTSTVTRLENENIDLKTHMESCEIKTNELLVFTENLSSLNASLQSECKNLQTALDKSKIDCDSFKSKNTELKNAFIVQKNTVTIEKENYDRDKRELAGHLAQKMQMIADLKTALERTQDDLHVSKRKFKTTVTELTKELQKKNVVDTSAEMKMVLDKMVKLQQENARLCEKLDFVEDHNKHLLCELKRKSSIMQKHGLSSKNSMVSANTSDWKPKRY</sequence>
<dbReference type="PANTHER" id="PTHR18911:SF5">
    <property type="entry name" value="COILED-COIL DOMAIN-CONTAINING PROTEIN 186"/>
    <property type="match status" value="1"/>
</dbReference>
<keyword evidence="1" id="KW-0175">Coiled coil</keyword>
<feature type="region of interest" description="Disordered" evidence="2">
    <location>
        <begin position="460"/>
        <end position="482"/>
    </location>
</feature>
<name>A0A5E4MMJ2_9HEMI</name>
<feature type="compositionally biased region" description="Polar residues" evidence="2">
    <location>
        <begin position="460"/>
        <end position="476"/>
    </location>
</feature>
<dbReference type="GO" id="GO:0099518">
    <property type="term" value="P:vesicle cytoskeletal trafficking"/>
    <property type="evidence" value="ECO:0007669"/>
    <property type="project" value="TreeGrafter"/>
</dbReference>
<feature type="region of interest" description="Disordered" evidence="2">
    <location>
        <begin position="1"/>
        <end position="21"/>
    </location>
</feature>
<organism evidence="3 4">
    <name type="scientific">Cinara cedri</name>
    <dbReference type="NCBI Taxonomy" id="506608"/>
    <lineage>
        <taxon>Eukaryota</taxon>
        <taxon>Metazoa</taxon>
        <taxon>Ecdysozoa</taxon>
        <taxon>Arthropoda</taxon>
        <taxon>Hexapoda</taxon>
        <taxon>Insecta</taxon>
        <taxon>Pterygota</taxon>
        <taxon>Neoptera</taxon>
        <taxon>Paraneoptera</taxon>
        <taxon>Hemiptera</taxon>
        <taxon>Sternorrhyncha</taxon>
        <taxon>Aphidomorpha</taxon>
        <taxon>Aphidoidea</taxon>
        <taxon>Aphididae</taxon>
        <taxon>Lachninae</taxon>
        <taxon>Cinara</taxon>
    </lineage>
</organism>
<dbReference type="OrthoDB" id="5583482at2759"/>
<feature type="coiled-coil region" evidence="1">
    <location>
        <begin position="195"/>
        <end position="222"/>
    </location>
</feature>